<dbReference type="EMBL" id="AB179232">
    <property type="protein sequence ID" value="BAE02283.1"/>
    <property type="molecule type" value="mRNA"/>
</dbReference>
<dbReference type="AlphaFoldDB" id="Q4R3N4"/>
<sequence length="80" mass="9462">MAMFYLLDKKEILAFKFYLTDHLAFLLIMQMILQKQLQLYEAISISLGTEGIWMKMGIFGLLQDQTISYYPLVIELDHLR</sequence>
<proteinExistence type="evidence at transcript level"/>
<name>Q4R3N4_MACFA</name>
<protein>
    <submittedName>
        <fullName evidence="1">Testis cDNA clone: QtsA-15726, similar to human SA hypertension-associated homolog (rat) (SAH)</fullName>
    </submittedName>
</protein>
<reference evidence="1" key="1">
    <citation type="journal article" date="2005" name="Mol. Biol. Evol.">
        <title>Substitution rate and structural divergence of 5'UTR evolution: comparative analysis between human and cynomolgus monkey cDNAs.</title>
        <authorList>
            <person name="Osada N."/>
            <person name="Hirata M."/>
            <person name="Tanuma R."/>
            <person name="Kusuda J."/>
            <person name="Hida M."/>
            <person name="Suzuki Y."/>
            <person name="Sugano S."/>
            <person name="Gojobori T."/>
            <person name="Shen C.K."/>
            <person name="Wu C.I."/>
            <person name="Hashimoto K."/>
        </authorList>
    </citation>
    <scope>NUCLEOTIDE SEQUENCE</scope>
</reference>
<evidence type="ECO:0000313" key="1">
    <source>
        <dbReference type="EMBL" id="BAE02283.1"/>
    </source>
</evidence>
<accession>Q4R3N4</accession>
<reference evidence="1" key="2">
    <citation type="submission" date="2005-06" db="EMBL/GenBank/DDBJ databases">
        <title>DNA sequences of macaque genes expressed in brain or testis and its evolutionary implications.</title>
        <authorList>
            <consortium name="International consortium for macaque cDNA sequencing and analysis"/>
        </authorList>
    </citation>
    <scope>NUCLEOTIDE SEQUENCE</scope>
</reference>
<organism evidence="1">
    <name type="scientific">Macaca fascicularis</name>
    <name type="common">Crab-eating macaque</name>
    <name type="synonym">Cynomolgus monkey</name>
    <dbReference type="NCBI Taxonomy" id="9541"/>
    <lineage>
        <taxon>Eukaryota</taxon>
        <taxon>Metazoa</taxon>
        <taxon>Chordata</taxon>
        <taxon>Craniata</taxon>
        <taxon>Vertebrata</taxon>
        <taxon>Euteleostomi</taxon>
        <taxon>Mammalia</taxon>
        <taxon>Eutheria</taxon>
        <taxon>Euarchontoglires</taxon>
        <taxon>Primates</taxon>
        <taxon>Haplorrhini</taxon>
        <taxon>Catarrhini</taxon>
        <taxon>Cercopithecidae</taxon>
        <taxon>Cercopithecinae</taxon>
        <taxon>Macaca</taxon>
    </lineage>
</organism>